<dbReference type="VEuPathDB" id="HostDB:ENSG00000104763"/>
<evidence type="ECO:0000256" key="1">
    <source>
        <dbReference type="ARBA" id="ARBA00011891"/>
    </source>
</evidence>
<dbReference type="SMR" id="A0A1B0GU06"/>
<dbReference type="Ensembl" id="ENST00000636537.1">
    <property type="protein sequence ID" value="ENSP00000489914.1"/>
    <property type="gene ID" value="ENSG00000104763.21"/>
</dbReference>
<reference evidence="3 4" key="2">
    <citation type="journal article" date="2004" name="Nature">
        <title>Finishing the euchromatic sequence of the human genome.</title>
        <authorList>
            <consortium name="International Human Genome Sequencing Consortium"/>
        </authorList>
    </citation>
    <scope>NUCLEOTIDE SEQUENCE [LARGE SCALE GENOMIC DNA]</scope>
</reference>
<dbReference type="ExpressionAtlas" id="A0A1B0GU06">
    <property type="expression patterns" value="baseline and differential"/>
</dbReference>
<dbReference type="PANTHER" id="PTHR28583:SF1">
    <property type="entry name" value="ACID CERAMIDASE"/>
    <property type="match status" value="1"/>
</dbReference>
<feature type="domain" description="Acid ceramidase N-terminal" evidence="2">
    <location>
        <begin position="61"/>
        <end position="123"/>
    </location>
</feature>
<gene>
    <name evidence="3" type="primary">ASAH1</name>
</gene>
<sequence length="191" mass="21418">MNCCIGLGEKARGSHRASYPSLSALFTEASILGFGSFAVKAQWTEDCRKSTYPPSGPTYRGAVPWYTINLDLPPYKRWHELMLDKAPVLKVIVNSLKNMINTFVPSGKIMQVVDEKLPGLLGNFPGPFEEEMKGIAAVTDIPLGKVHLEALKKKVIKFFYKFPLRCDIHTAQVLYVLDIQHRCTGLRYTAQ</sequence>
<protein>
    <recommendedName>
        <fullName evidence="1">ceramidase</fullName>
        <ecNumber evidence="1">3.5.1.23</ecNumber>
    </recommendedName>
</protein>
<dbReference type="GO" id="GO:0017040">
    <property type="term" value="F:N-acylsphingosine amidohydrolase activity"/>
    <property type="evidence" value="ECO:0007669"/>
    <property type="project" value="UniProtKB-EC"/>
</dbReference>
<dbReference type="EMBL" id="KC877215">
    <property type="status" value="NOT_ANNOTATED_CDS"/>
    <property type="molecule type" value="Genomic_DNA"/>
</dbReference>
<organism evidence="3 4">
    <name type="scientific">Homo sapiens</name>
    <name type="common">Human</name>
    <dbReference type="NCBI Taxonomy" id="9606"/>
    <lineage>
        <taxon>Eukaryota</taxon>
        <taxon>Metazoa</taxon>
        <taxon>Chordata</taxon>
        <taxon>Craniata</taxon>
        <taxon>Vertebrata</taxon>
        <taxon>Euteleostomi</taxon>
        <taxon>Mammalia</taxon>
        <taxon>Eutheria</taxon>
        <taxon>Euarchontoglires</taxon>
        <taxon>Primates</taxon>
        <taxon>Haplorrhini</taxon>
        <taxon>Catarrhini</taxon>
        <taxon>Hominidae</taxon>
        <taxon>Homo</taxon>
    </lineage>
</organism>
<reference evidence="3" key="7">
    <citation type="submission" date="2025-09" db="UniProtKB">
        <authorList>
            <consortium name="Ensembl"/>
        </authorList>
    </citation>
    <scope>IDENTIFICATION</scope>
</reference>
<dbReference type="PANTHER" id="PTHR28583">
    <property type="entry name" value="ACID AMIDASE"/>
    <property type="match status" value="1"/>
</dbReference>
<dbReference type="EC" id="3.5.1.23" evidence="1"/>
<reference evidence="8" key="5">
    <citation type="journal article" date="2015" name="Proteomics">
        <title>N-terminome analysis of the human mitochondrial proteome.</title>
        <authorList>
            <person name="Vaca Jacome A.S."/>
            <person name="Rabilloud T."/>
            <person name="Schaeffer-Reiss C."/>
            <person name="Rompais M."/>
            <person name="Ayoub D."/>
            <person name="Lane L."/>
            <person name="Bairoch A."/>
            <person name="Van Dorsselaer A."/>
            <person name="Carapito C."/>
        </authorList>
    </citation>
    <scope>IDENTIFICATION BY MASS SPECTROMETRY [LARGE SCALE ANALYSIS]</scope>
</reference>
<evidence type="ECO:0000259" key="2">
    <source>
        <dbReference type="Pfam" id="PF15508"/>
    </source>
</evidence>
<reference evidence="3 4" key="3">
    <citation type="journal article" date="2006" name="Nature">
        <title>DNA sequence and analysis of human chromosome 8.</title>
        <authorList>
            <person name="Nusbaum C."/>
            <person name="Mikkelsen T.S."/>
            <person name="Zody M.C."/>
            <person name="Asakawa S."/>
            <person name="Taudien S."/>
            <person name="Garber M."/>
            <person name="Kodira C.D."/>
            <person name="Schueler M.G."/>
            <person name="Shimizu A."/>
            <person name="Whittaker C.A."/>
            <person name="Chang J.L."/>
            <person name="Cuomo C.A."/>
            <person name="Dewar K."/>
            <person name="FitzGerald M.G."/>
            <person name="Yang X."/>
            <person name="Allen N.R."/>
            <person name="Anderson S."/>
            <person name="Asakawa T."/>
            <person name="Blechschmidt K."/>
            <person name="Bloom T."/>
            <person name="Borowsky M.L."/>
            <person name="Butler J."/>
            <person name="Cook A."/>
            <person name="Corum B."/>
            <person name="DeArellano K."/>
            <person name="DeCaprio D."/>
            <person name="Dooley K.T."/>
            <person name="Dorris L.III."/>
            <person name="Engels R."/>
            <person name="Glockner G."/>
            <person name="Hafez N."/>
            <person name="Hagopian D.S."/>
            <person name="Hall J.L."/>
            <person name="Ishikawa S.K."/>
            <person name="Jaffe D.B."/>
            <person name="Kamat A."/>
            <person name="Kudoh J."/>
            <person name="Lehmann R."/>
            <person name="Lokitsang T."/>
            <person name="Macdonald P."/>
            <person name="Major J.E."/>
            <person name="Matthews C.D."/>
            <person name="Mauceli E."/>
            <person name="Menzel U."/>
            <person name="Mihalev A.H."/>
            <person name="Minoshima S."/>
            <person name="Murayama Y."/>
            <person name="Naylor J.W."/>
            <person name="Nicol R."/>
            <person name="Nguyen C."/>
            <person name="O'Leary S.B."/>
            <person name="O'Neill K."/>
            <person name="Parker S.C."/>
            <person name="Polley A."/>
            <person name="Raymond C.K."/>
            <person name="Reichwald K."/>
            <person name="Rodriguez J."/>
            <person name="Sasaki T."/>
            <person name="Schilhabel M."/>
            <person name="Siddiqui R."/>
            <person name="Smith C.L."/>
            <person name="Sneddon T.P."/>
            <person name="Talamas J.A."/>
            <person name="Tenzin P."/>
            <person name="Topham K."/>
            <person name="Venkataraman V."/>
            <person name="Wen G."/>
            <person name="Yamazaki S."/>
            <person name="Young S.K."/>
            <person name="Zeng Q."/>
            <person name="Zimmer A.R."/>
            <person name="Rosenthal A."/>
            <person name="Birren B.W."/>
            <person name="Platzer M."/>
            <person name="Shimizu N."/>
            <person name="Lander E.S."/>
        </authorList>
    </citation>
    <scope>NUCLEOTIDE SEQUENCE [LARGE SCALE GENOMIC DNA]</scope>
</reference>
<dbReference type="Proteomes" id="UP000005640">
    <property type="component" value="Chromosome 8"/>
</dbReference>
<evidence type="ECO:0007829" key="7">
    <source>
        <dbReference type="PubMed" id="24275569"/>
    </source>
</evidence>
<evidence type="ECO:0000313" key="3">
    <source>
        <dbReference type="Ensembl" id="ENSP00000489914.1"/>
    </source>
</evidence>
<evidence type="ECO:0007829" key="8">
    <source>
        <dbReference type="PubMed" id="25944712"/>
    </source>
</evidence>
<name>A0A1B0GU06_HUMAN</name>
<accession>A0A1B0GU06</accession>
<dbReference type="OrthoDB" id="5273684at2759"/>
<reference evidence="7" key="4">
    <citation type="journal article" date="2014" name="J. Proteomics">
        <title>An enzyme assisted RP-RPLC approach for in-depth analysis of human liver phosphoproteome.</title>
        <authorList>
            <person name="Bian Y."/>
            <person name="Song C."/>
            <person name="Cheng K."/>
            <person name="Dong M."/>
            <person name="Wang F."/>
            <person name="Huang J."/>
            <person name="Sun D."/>
            <person name="Wang L."/>
            <person name="Ye M."/>
            <person name="Zou H."/>
        </authorList>
    </citation>
    <scope>IDENTIFICATION BY MASS SPECTROMETRY [LARGE SCALE ANALYSIS]</scope>
</reference>
<keyword evidence="4" id="KW-1185">Reference proteome</keyword>
<proteinExistence type="evidence at protein level"/>
<reference evidence="3 4" key="1">
    <citation type="journal article" date="2001" name="Nature">
        <title>Initial sequencing and analysis of the human genome.</title>
        <authorList>
            <consortium name="International Human Genome Sequencing Consortium"/>
            <person name="Lander E.S."/>
            <person name="Linton L.M."/>
            <person name="Birren B."/>
            <person name="Nusbaum C."/>
            <person name="Zody M.C."/>
            <person name="Baldwin J."/>
            <person name="Devon K."/>
            <person name="Dewar K."/>
            <person name="Doyle M."/>
            <person name="FitzHugh W."/>
            <person name="Funke R."/>
            <person name="Gage D."/>
            <person name="Harris K."/>
            <person name="Heaford A."/>
            <person name="Howland J."/>
            <person name="Kann L."/>
            <person name="Lehoczky J."/>
            <person name="LeVine R."/>
            <person name="McEwan P."/>
            <person name="McKernan K."/>
            <person name="Meldrim J."/>
            <person name="Mesirov J.P."/>
            <person name="Miranda C."/>
            <person name="Morris W."/>
            <person name="Naylor J."/>
            <person name="Raymond C."/>
            <person name="Rosetti M."/>
            <person name="Santos R."/>
            <person name="Sheridan A."/>
            <person name="Sougnez C."/>
            <person name="Stange-Thomann N."/>
            <person name="Stojanovic N."/>
            <person name="Subramanian A."/>
            <person name="Wyman D."/>
            <person name="Rogers J."/>
            <person name="Sulston J."/>
            <person name="Ainscough R."/>
            <person name="Beck S."/>
            <person name="Bentley D."/>
            <person name="Burton J."/>
            <person name="Clee C."/>
            <person name="Carter N."/>
            <person name="Coulson A."/>
            <person name="Deadman R."/>
            <person name="Deloukas P."/>
            <person name="Dunham A."/>
            <person name="Dunham I."/>
            <person name="Durbin R."/>
            <person name="French L."/>
            <person name="Grafham D."/>
            <person name="Gregory S."/>
            <person name="Hubbard T."/>
            <person name="Humphray S."/>
            <person name="Hunt A."/>
            <person name="Jones M."/>
            <person name="Lloyd C."/>
            <person name="McMurray A."/>
            <person name="Matthews L."/>
            <person name="Mercer S."/>
            <person name="Milne S."/>
            <person name="Mullikin J.C."/>
            <person name="Mungall A."/>
            <person name="Plumb R."/>
            <person name="Ross M."/>
            <person name="Shownkeen R."/>
            <person name="Sims S."/>
            <person name="Waterston R.H."/>
            <person name="Wilson R.K."/>
            <person name="Hillier L.W."/>
            <person name="McPherson J.D."/>
            <person name="Marra M.A."/>
            <person name="Mardis E.R."/>
            <person name="Fulton L.A."/>
            <person name="Chinwalla A.T."/>
            <person name="Pepin K.H."/>
            <person name="Gish W.R."/>
            <person name="Chissoe S.L."/>
            <person name="Wendl M.C."/>
            <person name="Delehaunty K.D."/>
            <person name="Miner T.L."/>
            <person name="Delehaunty A."/>
            <person name="Kramer J.B."/>
            <person name="Cook L.L."/>
            <person name="Fulton R.S."/>
            <person name="Johnson D.L."/>
            <person name="Minx P.J."/>
            <person name="Clifton S.W."/>
            <person name="Hawkins T."/>
            <person name="Branscomb E."/>
            <person name="Predki P."/>
            <person name="Richardson P."/>
            <person name="Wenning S."/>
            <person name="Slezak T."/>
            <person name="Doggett N."/>
            <person name="Cheng J.F."/>
            <person name="Olsen A."/>
            <person name="Lucas S."/>
            <person name="Elkin C."/>
            <person name="Uberbacher E."/>
            <person name="Frazier M."/>
            <person name="Gibbs R.A."/>
            <person name="Muzny D.M."/>
            <person name="Scherer S.E."/>
            <person name="Bouck J.B."/>
            <person name="Sodergren E.J."/>
            <person name="Worley K.C."/>
            <person name="Rives C.M."/>
            <person name="Gorrell J.H."/>
            <person name="Metzker M.L."/>
            <person name="Naylor S.L."/>
            <person name="Kucherlapati R.S."/>
            <person name="Nelson D.L."/>
            <person name="Weinstock G.M."/>
            <person name="Sakaki Y."/>
            <person name="Fujiyama A."/>
            <person name="Hattori M."/>
            <person name="Yada T."/>
            <person name="Toyoda A."/>
            <person name="Itoh T."/>
            <person name="Kawagoe C."/>
            <person name="Watanabe H."/>
            <person name="Totoki Y."/>
            <person name="Taylor T."/>
            <person name="Weissenbach J."/>
            <person name="Heilig R."/>
            <person name="Saurin W."/>
            <person name="Artiguenave F."/>
            <person name="Brottier P."/>
            <person name="Bruls T."/>
            <person name="Pelletier E."/>
            <person name="Robert C."/>
            <person name="Wincker P."/>
            <person name="Smith D.R."/>
            <person name="Doucette-Stamm L."/>
            <person name="Rubenfield M."/>
            <person name="Weinstock K."/>
            <person name="Lee H.M."/>
            <person name="Dubois J."/>
            <person name="Rosenthal A."/>
            <person name="Platzer M."/>
            <person name="Nyakatura G."/>
            <person name="Taudien S."/>
            <person name="Rump A."/>
            <person name="Yang H."/>
            <person name="Yu J."/>
            <person name="Wang J."/>
            <person name="Huang G."/>
            <person name="Gu J."/>
            <person name="Hood L."/>
            <person name="Rowen L."/>
            <person name="Madan A."/>
            <person name="Qin S."/>
            <person name="Davis R.W."/>
            <person name="Federspiel N.A."/>
            <person name="Abola A.P."/>
            <person name="Proctor M.J."/>
            <person name="Myers R.M."/>
            <person name="Schmutz J."/>
            <person name="Dickson M."/>
            <person name="Grimwood J."/>
            <person name="Cox D.R."/>
            <person name="Olson M.V."/>
            <person name="Kaul R."/>
            <person name="Raymond C."/>
            <person name="Shimizu N."/>
            <person name="Kawasaki K."/>
            <person name="Minoshima S."/>
            <person name="Evans G.A."/>
            <person name="Athanasiou M."/>
            <person name="Schultz R."/>
            <person name="Roe B.A."/>
            <person name="Chen F."/>
            <person name="Pan H."/>
            <person name="Ramser J."/>
            <person name="Lehrach H."/>
            <person name="Reinhardt R."/>
            <person name="McCombie W.R."/>
            <person name="de la Bastide M."/>
            <person name="Dedhia N."/>
            <person name="Blocker H."/>
            <person name="Hornischer K."/>
            <person name="Nordsiek G."/>
            <person name="Agarwala R."/>
            <person name="Aravind L."/>
            <person name="Bailey J.A."/>
            <person name="Bateman A."/>
            <person name="Batzoglou S."/>
            <person name="Birney E."/>
            <person name="Bork P."/>
            <person name="Brown D.G."/>
            <person name="Burge C.B."/>
            <person name="Cerutti L."/>
            <person name="Chen H.C."/>
            <person name="Church D."/>
            <person name="Clamp M."/>
            <person name="Copley R.R."/>
            <person name="Doerks T."/>
            <person name="Eddy S.R."/>
            <person name="Eichler E.E."/>
            <person name="Furey T.S."/>
            <person name="Galagan J."/>
            <person name="Gilbert J.G."/>
            <person name="Harmon C."/>
            <person name="Hayashizaki Y."/>
            <person name="Haussler D."/>
            <person name="Hermjakob H."/>
            <person name="Hokamp K."/>
            <person name="Jang W."/>
            <person name="Johnson L.S."/>
            <person name="Jones T.A."/>
            <person name="Kasif S."/>
            <person name="Kaspryzk A."/>
            <person name="Kennedy S."/>
            <person name="Kent W.J."/>
            <person name="Kitts P."/>
            <person name="Koonin E.V."/>
            <person name="Korf I."/>
            <person name="Kulp D."/>
            <person name="Lancet D."/>
            <person name="Lowe T.M."/>
            <person name="McLysaght A."/>
            <person name="Mikkelsen T."/>
            <person name="Moran J.V."/>
            <person name="Mulder N."/>
            <person name="Pollara V.J."/>
            <person name="Ponting C.P."/>
            <person name="Schuler G."/>
            <person name="Schultz J."/>
            <person name="Slater G."/>
            <person name="Smit A.F."/>
            <person name="Stupka E."/>
            <person name="Szustakowski J."/>
            <person name="Thierry-Mieg D."/>
            <person name="Thierry-Mieg J."/>
            <person name="Wagner L."/>
            <person name="Wallis J."/>
            <person name="Wheeler R."/>
            <person name="Williams A."/>
            <person name="Wolf Y.I."/>
            <person name="Wolfe K.H."/>
            <person name="Yang S.P."/>
            <person name="Yeh R.F."/>
            <person name="Collins F."/>
            <person name="Guyer M.S."/>
            <person name="Peterson J."/>
            <person name="Felsenfeld A."/>
            <person name="Wetterstrand K.A."/>
            <person name="Patrinos A."/>
            <person name="Morgan M.J."/>
            <person name="de Jong P."/>
            <person name="Catanese J.J."/>
            <person name="Osoegawa K."/>
            <person name="Shizuya H."/>
            <person name="Choi S."/>
            <person name="Chen Y.J."/>
        </authorList>
    </citation>
    <scope>NUCLEOTIDE SEQUENCE [LARGE SCALE GENOMIC DNA]</scope>
</reference>
<evidence type="ECO:0007829" key="5">
    <source>
        <dbReference type="PeptideAtlas" id="A0A1B0GU06"/>
    </source>
</evidence>
<dbReference type="AlphaFoldDB" id="A0A1B0GU06"/>
<dbReference type="InterPro" id="IPR029130">
    <property type="entry name" value="Acid_ceramidase_N"/>
</dbReference>
<evidence type="ECO:0000313" key="4">
    <source>
        <dbReference type="Proteomes" id="UP000005640"/>
    </source>
</evidence>
<dbReference type="EMBL" id="AC124242">
    <property type="status" value="NOT_ANNOTATED_CDS"/>
    <property type="molecule type" value="Genomic_DNA"/>
</dbReference>
<dbReference type="MassIVE" id="A0A1B0GU06"/>
<dbReference type="OpenTargets" id="ENSG00000104763"/>
<dbReference type="Pfam" id="PF15508">
    <property type="entry name" value="NAAA-beta"/>
    <property type="match status" value="1"/>
</dbReference>
<dbReference type="HGNC" id="HGNC:735">
    <property type="gene designation" value="ASAH1"/>
</dbReference>
<dbReference type="ChiTaRS" id="ASAH1">
    <property type="organism name" value="human"/>
</dbReference>
<dbReference type="Bgee" id="ENSG00000104763">
    <property type="expression patterns" value="Expressed in heart right ventricle and 206 other cell types or tissues"/>
</dbReference>
<evidence type="ECO:0007829" key="6">
    <source>
        <dbReference type="ProteomicsDB" id="A0A1B0GU06"/>
    </source>
</evidence>
<reference evidence="3" key="6">
    <citation type="submission" date="2025-08" db="UniProtKB">
        <authorList>
            <consortium name="Ensembl"/>
        </authorList>
    </citation>
    <scope>IDENTIFICATION</scope>
</reference>
<dbReference type="Ensembl" id="ENST00000636537.1">
    <property type="protein sequence ID" value="ENSP00000489914.1"/>
    <property type="gene ID" value="ENSG00000104763.20"/>
</dbReference>
<dbReference type="Antibodypedia" id="1611">
    <property type="antibodies" value="304 antibodies from 31 providers"/>
</dbReference>
<dbReference type="GeneTree" id="ENSGT00530000063548"/>
<keyword evidence="5 6" id="KW-1267">Proteomics identification</keyword>